<protein>
    <submittedName>
        <fullName evidence="2">Uncharacterized protein</fullName>
    </submittedName>
</protein>
<name>A0A4Y2CLL3_ARAVE</name>
<accession>A0A4Y2CLL3</accession>
<sequence length="98" mass="11126">MIQFSLVSYILTSCFEATRELFWDGPHNLEPMARTTSELEPLLQTSMPHQREGVWPLRMIYGATGSIHGGSSVESSFEPGTLRPQSRDLTTRLQRPFN</sequence>
<gene>
    <name evidence="2" type="ORF">AVEN_20237_1</name>
</gene>
<evidence type="ECO:0000313" key="2">
    <source>
        <dbReference type="EMBL" id="GBM04806.1"/>
    </source>
</evidence>
<proteinExistence type="predicted"/>
<feature type="region of interest" description="Disordered" evidence="1">
    <location>
        <begin position="71"/>
        <end position="98"/>
    </location>
</feature>
<evidence type="ECO:0000256" key="1">
    <source>
        <dbReference type="SAM" id="MobiDB-lite"/>
    </source>
</evidence>
<reference evidence="2 3" key="1">
    <citation type="journal article" date="2019" name="Sci. Rep.">
        <title>Orb-weaving spider Araneus ventricosus genome elucidates the spidroin gene catalogue.</title>
        <authorList>
            <person name="Kono N."/>
            <person name="Nakamura H."/>
            <person name="Ohtoshi R."/>
            <person name="Moran D.A.P."/>
            <person name="Shinohara A."/>
            <person name="Yoshida Y."/>
            <person name="Fujiwara M."/>
            <person name="Mori M."/>
            <person name="Tomita M."/>
            <person name="Arakawa K."/>
        </authorList>
    </citation>
    <scope>NUCLEOTIDE SEQUENCE [LARGE SCALE GENOMIC DNA]</scope>
</reference>
<dbReference type="AlphaFoldDB" id="A0A4Y2CLL3"/>
<dbReference type="Proteomes" id="UP000499080">
    <property type="component" value="Unassembled WGS sequence"/>
</dbReference>
<dbReference type="EMBL" id="BGPR01000207">
    <property type="protein sequence ID" value="GBM04806.1"/>
    <property type="molecule type" value="Genomic_DNA"/>
</dbReference>
<evidence type="ECO:0000313" key="3">
    <source>
        <dbReference type="Proteomes" id="UP000499080"/>
    </source>
</evidence>
<keyword evidence="3" id="KW-1185">Reference proteome</keyword>
<organism evidence="2 3">
    <name type="scientific">Araneus ventricosus</name>
    <name type="common">Orbweaver spider</name>
    <name type="synonym">Epeira ventricosa</name>
    <dbReference type="NCBI Taxonomy" id="182803"/>
    <lineage>
        <taxon>Eukaryota</taxon>
        <taxon>Metazoa</taxon>
        <taxon>Ecdysozoa</taxon>
        <taxon>Arthropoda</taxon>
        <taxon>Chelicerata</taxon>
        <taxon>Arachnida</taxon>
        <taxon>Araneae</taxon>
        <taxon>Araneomorphae</taxon>
        <taxon>Entelegynae</taxon>
        <taxon>Araneoidea</taxon>
        <taxon>Araneidae</taxon>
        <taxon>Araneus</taxon>
    </lineage>
</organism>
<comment type="caution">
    <text evidence="2">The sequence shown here is derived from an EMBL/GenBank/DDBJ whole genome shotgun (WGS) entry which is preliminary data.</text>
</comment>